<keyword evidence="18" id="KW-1185">Reference proteome</keyword>
<evidence type="ECO:0000313" key="18">
    <source>
        <dbReference type="Proteomes" id="UP000660262"/>
    </source>
</evidence>
<comment type="pathway">
    <text evidence="1">Purine metabolism; IMP biosynthesis via de novo pathway; 5-amino-1-(5-phospho-D-ribosyl)imidazole from N(2)-formyl-N(1)-(5-phospho-D-ribosyl)glycinamide: step 1/2.</text>
</comment>
<dbReference type="PROSITE" id="PS51273">
    <property type="entry name" value="GATASE_TYPE_1"/>
    <property type="match status" value="1"/>
</dbReference>
<keyword evidence="9" id="KW-0460">Magnesium</keyword>
<dbReference type="CDD" id="cd02204">
    <property type="entry name" value="PurL_repeat2"/>
    <property type="match status" value="1"/>
</dbReference>
<dbReference type="InterPro" id="IPR010073">
    <property type="entry name" value="PurL_large"/>
</dbReference>
<sequence>MARLAQRTQTEVCKDVVDIACEKCFNVLATESLDAADSEKLAWLLSETYEPHLLTPTSTWDDDDVHVVVEVGPRNSFSTAFSANAVSICKACGVDAVMRVEQSRRFRVKLTNAEAAAKFDVHAFAALVHDRMTEQVYGSDTAQGLASPPPPVAPVTTVDVLGGGADALRAISDERGYAFDEEDVAYYTSVFVDKLKRNPTDVELFDIAQSNSEHSRHWMFNGEFTIDGVTRKETLFDFVRDTHKANPRNSVIAFKDNSSAIRGLGPVQAVLPIKPGGPSGVAPSTVDLDLLLTAETHNFPCAVAPYPGAETGAGGRLRDTHATGQGSFVGMGTAGYCVGNLNMPEHPPEPWEVTQSDSLYPKSLASPLQILKDASDGASDYGNKFGEPLCVGYTRTYGWRNPETGERREWIKPIMFSGGLGQIDHGMLEKDVPEVGMLVVKLGGPAYKVGLGGGAASSTESGNRDADLDFNAVQRGDGEMSQKLYRVVRTCIEMGVEKNPILSIHDQGAGGNCNCVKEVVEPVGGRIYLRDVVLGDASMSALEVWGAEYQENDVVLVNDSADGIGVLSKVCQRERLPFSVIGQVTGDGRVVVTDNKSTDVDADKADPVFDLPLELVLGKLPQKKYSFDSWKAVTPTFAIPIEDGGGMAGARDALLGHLKDVLRLPSVGSKRFLTTKVDRSVTGLVAAQQCVGPLLLPVGDHAILARSHLGFTGGATAIGEQPIKGLIDPGAMARMSLGEALTNIGSVRITELSDIKASVNWMHAAKLDADGAHMYEACEALAEAMKHLGVAVDGGKDSLSMAAGAPGESPDRSAEGKVKAPGSCVVSAYALVPDVTRKLTPDVKRAGESRFVHVEISSGRRRVGGSALAQVLSQLGRKTPDLDDPMTLASAFRVLQRLMGEDDMGGLLACHDISDGGLVVSLLEMCFSGDCGAEVLIDASHVNEDDRHIPVLTHDDGHVASPAPHPLGAAYANLFAEELGWVLEVAGERADSVVGAFQASGVQASVVGRSVPERNFAVSFMEKSRNGEAMQVSSVIPAIPTYELLREWEETSFRLEETQCLQACVAEERKSLEARCGPAAPIRGESAWRISPDVVNFTPASVLESNDKVRVCVLREEGSNGDREMCAAVYAAGMEPWDVTTTDLIEGRASLDDFRGIIFVGGFSYADVLDSAKGWAGAIRFNDSVRSQFDRFRARDDTWSLGVCNGCQLMALLGWIPTPGGGNDDQMQPRFIHNRSERFESRFATVVVDSENTNSIMLKSLHGTVCGVWIAHGEGKFFAPGGADDDFYRTCSPLRYADPTTGEATESYPYNPNGSPLGTAAVCSEDGRHLAMMPHPERCIMTWQMPHVPSDARSVLHPRGPTPWLTMFANARLWCEGDDRQ</sequence>
<dbReference type="OrthoDB" id="6666987at2759"/>
<dbReference type="InterPro" id="IPR036604">
    <property type="entry name" value="PurS-like_sf"/>
</dbReference>
<evidence type="ECO:0000259" key="16">
    <source>
        <dbReference type="Pfam" id="PF22689"/>
    </source>
</evidence>
<evidence type="ECO:0000256" key="11">
    <source>
        <dbReference type="ARBA" id="ARBA00029823"/>
    </source>
</evidence>
<evidence type="ECO:0000256" key="10">
    <source>
        <dbReference type="ARBA" id="ARBA00022962"/>
    </source>
</evidence>
<dbReference type="InterPro" id="IPR041609">
    <property type="entry name" value="PurL_linker"/>
</dbReference>
<dbReference type="SUPFAM" id="SSF82697">
    <property type="entry name" value="PurS-like"/>
    <property type="match status" value="1"/>
</dbReference>
<dbReference type="InterPro" id="IPR036676">
    <property type="entry name" value="PurM-like_C_sf"/>
</dbReference>
<dbReference type="FunFam" id="3.90.650.10:FF:000024">
    <property type="entry name" value="Phosphoribosylformylglycinamidine synthase"/>
    <property type="match status" value="1"/>
</dbReference>
<feature type="domain" description="Phosphoribosylformylglycinamidine synthase N-terminal" evidence="15">
    <location>
        <begin position="24"/>
        <end position="139"/>
    </location>
</feature>
<evidence type="ECO:0000256" key="3">
    <source>
        <dbReference type="ARBA" id="ARBA00012747"/>
    </source>
</evidence>
<dbReference type="Gene3D" id="3.90.650.10">
    <property type="entry name" value="PurM-like C-terminal domain"/>
    <property type="match status" value="2"/>
</dbReference>
<feature type="domain" description="PurM-like C-terminal" evidence="13">
    <location>
        <begin position="861"/>
        <end position="1018"/>
    </location>
</feature>
<evidence type="ECO:0000256" key="4">
    <source>
        <dbReference type="ARBA" id="ARBA00022598"/>
    </source>
</evidence>
<keyword evidence="10" id="KW-0315">Glutamine amidotransferase</keyword>
<dbReference type="Pfam" id="PF22689">
    <property type="entry name" value="FGAR-AT_PurM_N-like"/>
    <property type="match status" value="1"/>
</dbReference>
<evidence type="ECO:0000256" key="1">
    <source>
        <dbReference type="ARBA" id="ARBA00004920"/>
    </source>
</evidence>
<evidence type="ECO:0000259" key="15">
    <source>
        <dbReference type="Pfam" id="PF18076"/>
    </source>
</evidence>
<evidence type="ECO:0000256" key="12">
    <source>
        <dbReference type="ARBA" id="ARBA00032632"/>
    </source>
</evidence>
<dbReference type="Gene3D" id="3.30.1330.10">
    <property type="entry name" value="PurM-like, N-terminal domain"/>
    <property type="match status" value="2"/>
</dbReference>
<dbReference type="GO" id="GO:0006189">
    <property type="term" value="P:'de novo' IMP biosynthetic process"/>
    <property type="evidence" value="ECO:0007669"/>
    <property type="project" value="UniProtKB-UniPathway"/>
</dbReference>
<dbReference type="CDD" id="cd01740">
    <property type="entry name" value="GATase1_FGAR_AT"/>
    <property type="match status" value="1"/>
</dbReference>
<dbReference type="GO" id="GO:0005524">
    <property type="term" value="F:ATP binding"/>
    <property type="evidence" value="ECO:0007669"/>
    <property type="project" value="UniProtKB-KW"/>
</dbReference>
<dbReference type="SMART" id="SM01211">
    <property type="entry name" value="GATase_5"/>
    <property type="match status" value="1"/>
</dbReference>
<dbReference type="NCBIfam" id="TIGR01735">
    <property type="entry name" value="FGAM_synt"/>
    <property type="match status" value="1"/>
</dbReference>
<dbReference type="SUPFAM" id="SSF52317">
    <property type="entry name" value="Class I glutamine amidotransferase-like"/>
    <property type="match status" value="1"/>
</dbReference>
<feature type="domain" description="PurM-like C-terminal" evidence="13">
    <location>
        <begin position="434"/>
        <end position="594"/>
    </location>
</feature>
<evidence type="ECO:0000256" key="5">
    <source>
        <dbReference type="ARBA" id="ARBA00022723"/>
    </source>
</evidence>
<name>A0A830H788_9CHLO</name>
<dbReference type="InterPro" id="IPR040707">
    <property type="entry name" value="FGAR-AT_N"/>
</dbReference>
<dbReference type="EMBL" id="BNJQ01000002">
    <property type="protein sequence ID" value="GHP02173.1"/>
    <property type="molecule type" value="Genomic_DNA"/>
</dbReference>
<dbReference type="Gene3D" id="1.10.8.750">
    <property type="entry name" value="Phosphoribosylformylglycinamidine synthase, linker domain"/>
    <property type="match status" value="1"/>
</dbReference>
<keyword evidence="6" id="KW-0547">Nucleotide-binding</keyword>
<dbReference type="Gene3D" id="3.40.50.880">
    <property type="match status" value="1"/>
</dbReference>
<dbReference type="Pfam" id="PF02769">
    <property type="entry name" value="AIRS_C"/>
    <property type="match status" value="2"/>
</dbReference>
<dbReference type="PANTHER" id="PTHR10099:SF1">
    <property type="entry name" value="PHOSPHORIBOSYLFORMYLGLYCINAMIDINE SYNTHASE"/>
    <property type="match status" value="1"/>
</dbReference>
<organism evidence="17 18">
    <name type="scientific">Pycnococcus provasolii</name>
    <dbReference type="NCBI Taxonomy" id="41880"/>
    <lineage>
        <taxon>Eukaryota</taxon>
        <taxon>Viridiplantae</taxon>
        <taxon>Chlorophyta</taxon>
        <taxon>Pseudoscourfieldiophyceae</taxon>
        <taxon>Pseudoscourfieldiales</taxon>
        <taxon>Pycnococcaceae</taxon>
        <taxon>Pycnococcus</taxon>
    </lineage>
</organism>
<dbReference type="Pfam" id="PF13507">
    <property type="entry name" value="GATase_5"/>
    <property type="match status" value="1"/>
</dbReference>
<dbReference type="Pfam" id="PF18072">
    <property type="entry name" value="FGAR-AT_linker"/>
    <property type="match status" value="1"/>
</dbReference>
<dbReference type="GO" id="GO:0004642">
    <property type="term" value="F:phosphoribosylformylglycinamidine synthase activity"/>
    <property type="evidence" value="ECO:0007669"/>
    <property type="project" value="UniProtKB-EC"/>
</dbReference>
<dbReference type="UniPathway" id="UPA00074">
    <property type="reaction ID" value="UER00128"/>
</dbReference>
<protein>
    <recommendedName>
        <fullName evidence="3">phosphoribosylformylglycinamidine synthase</fullName>
        <ecNumber evidence="3">6.3.5.3</ecNumber>
    </recommendedName>
    <alternativeName>
        <fullName evidence="12">Formylglycinamide ribonucleotide amidotransferase</fullName>
    </alternativeName>
    <alternativeName>
        <fullName evidence="11">Formylglycinamide ribotide amidotransferase</fullName>
    </alternativeName>
</protein>
<evidence type="ECO:0000256" key="7">
    <source>
        <dbReference type="ARBA" id="ARBA00022755"/>
    </source>
</evidence>
<dbReference type="GO" id="GO:0046872">
    <property type="term" value="F:metal ion binding"/>
    <property type="evidence" value="ECO:0007669"/>
    <property type="project" value="UniProtKB-KW"/>
</dbReference>
<dbReference type="EC" id="6.3.5.3" evidence="3"/>
<dbReference type="CDD" id="cd02203">
    <property type="entry name" value="PurL_repeat1"/>
    <property type="match status" value="1"/>
</dbReference>
<comment type="caution">
    <text evidence="17">The sequence shown here is derived from an EMBL/GenBank/DDBJ whole genome shotgun (WGS) entry which is preliminary data.</text>
</comment>
<dbReference type="NCBIfam" id="NF003672">
    <property type="entry name" value="PRK05297.1"/>
    <property type="match status" value="1"/>
</dbReference>
<dbReference type="Proteomes" id="UP000660262">
    <property type="component" value="Unassembled WGS sequence"/>
</dbReference>
<comment type="similarity">
    <text evidence="2">In the N-terminal section; belongs to the FGAMS family.</text>
</comment>
<dbReference type="HAMAP" id="MF_00419">
    <property type="entry name" value="PurL_1"/>
    <property type="match status" value="1"/>
</dbReference>
<evidence type="ECO:0000259" key="14">
    <source>
        <dbReference type="Pfam" id="PF18072"/>
    </source>
</evidence>
<gene>
    <name evidence="17" type="ORF">PPROV_000093000</name>
</gene>
<accession>A0A830H788</accession>
<evidence type="ECO:0000256" key="2">
    <source>
        <dbReference type="ARBA" id="ARBA00008608"/>
    </source>
</evidence>
<evidence type="ECO:0000313" key="17">
    <source>
        <dbReference type="EMBL" id="GHP02173.1"/>
    </source>
</evidence>
<dbReference type="InterPro" id="IPR055181">
    <property type="entry name" value="FGAR-AT_PurM_N-like"/>
</dbReference>
<keyword evidence="7" id="KW-0658">Purine biosynthesis</keyword>
<dbReference type="SUPFAM" id="SSF55326">
    <property type="entry name" value="PurM N-terminal domain-like"/>
    <property type="match status" value="2"/>
</dbReference>
<dbReference type="InterPro" id="IPR029062">
    <property type="entry name" value="Class_I_gatase-like"/>
</dbReference>
<dbReference type="Pfam" id="PF18076">
    <property type="entry name" value="FGAR-AT_N"/>
    <property type="match status" value="1"/>
</dbReference>
<evidence type="ECO:0000256" key="8">
    <source>
        <dbReference type="ARBA" id="ARBA00022840"/>
    </source>
</evidence>
<dbReference type="SUPFAM" id="SSF56042">
    <property type="entry name" value="PurM C-terminal domain-like"/>
    <property type="match status" value="2"/>
</dbReference>
<feature type="domain" description="Phosphoribosylformylglycinamidine synthase linker" evidence="14">
    <location>
        <begin position="168"/>
        <end position="217"/>
    </location>
</feature>
<keyword evidence="4" id="KW-0436">Ligase</keyword>
<keyword evidence="5" id="KW-0479">Metal-binding</keyword>
<evidence type="ECO:0000256" key="6">
    <source>
        <dbReference type="ARBA" id="ARBA00022741"/>
    </source>
</evidence>
<keyword evidence="8" id="KW-0067">ATP-binding</keyword>
<evidence type="ECO:0000256" key="9">
    <source>
        <dbReference type="ARBA" id="ARBA00022842"/>
    </source>
</evidence>
<feature type="domain" description="FGAR-AT PurM N-terminal-like" evidence="16">
    <location>
        <begin position="669"/>
        <end position="830"/>
    </location>
</feature>
<proteinExistence type="inferred from homology"/>
<dbReference type="SUPFAM" id="SSF109736">
    <property type="entry name" value="FGAM synthase PurL, linker domain"/>
    <property type="match status" value="1"/>
</dbReference>
<dbReference type="InterPro" id="IPR036921">
    <property type="entry name" value="PurM-like_N_sf"/>
</dbReference>
<evidence type="ECO:0000259" key="13">
    <source>
        <dbReference type="Pfam" id="PF02769"/>
    </source>
</evidence>
<dbReference type="PANTHER" id="PTHR10099">
    <property type="entry name" value="PHOSPHORIBOSYLFORMYLGLYCINAMIDINE SYNTHASE"/>
    <property type="match status" value="1"/>
</dbReference>
<reference evidence="17" key="1">
    <citation type="submission" date="2020-10" db="EMBL/GenBank/DDBJ databases">
        <title>Unveiling of a novel bifunctional photoreceptor, Dualchrome1, isolated from a cosmopolitan green alga.</title>
        <authorList>
            <person name="Suzuki S."/>
            <person name="Kawachi M."/>
        </authorList>
    </citation>
    <scope>NUCLEOTIDE SEQUENCE</scope>
    <source>
        <strain evidence="17">NIES 2893</strain>
    </source>
</reference>
<dbReference type="GO" id="GO:0005737">
    <property type="term" value="C:cytoplasm"/>
    <property type="evidence" value="ECO:0007669"/>
    <property type="project" value="TreeGrafter"/>
</dbReference>
<dbReference type="InterPro" id="IPR010918">
    <property type="entry name" value="PurM-like_C_dom"/>
</dbReference>